<evidence type="ECO:0000256" key="1">
    <source>
        <dbReference type="ARBA" id="ARBA00004651"/>
    </source>
</evidence>
<evidence type="ECO:0000256" key="2">
    <source>
        <dbReference type="ARBA" id="ARBA00022475"/>
    </source>
</evidence>
<dbReference type="PANTHER" id="PTHR30213:SF0">
    <property type="entry name" value="UPF0761 MEMBRANE PROTEIN YIHY"/>
    <property type="match status" value="1"/>
</dbReference>
<comment type="subcellular location">
    <subcellularLocation>
        <location evidence="1">Cell membrane</location>
        <topology evidence="1">Multi-pass membrane protein</topology>
    </subcellularLocation>
</comment>
<organism evidence="7 8">
    <name type="scientific">Microvirga aerophila</name>
    <dbReference type="NCBI Taxonomy" id="670291"/>
    <lineage>
        <taxon>Bacteria</taxon>
        <taxon>Pseudomonadati</taxon>
        <taxon>Pseudomonadota</taxon>
        <taxon>Alphaproteobacteria</taxon>
        <taxon>Hyphomicrobiales</taxon>
        <taxon>Methylobacteriaceae</taxon>
        <taxon>Microvirga</taxon>
    </lineage>
</organism>
<sequence length="293" mass="31605">MAHSRQPDEALIRALFRILKRTGYRAYDDDVTTIASGVAFFVVLAVFPGIAAIVGLYSLFAGPRLGDVLQGALPSVLPDYAVQVISRQISYMVTTGAADAEQLGVASVFGAATLLLGINRGTAALFRGLNFVYGRKDTRGLLKFLATSFAFTIGGIAFLFFAVAAVVLFPGLLRMVGLEATTVHVVDLLRWPAILVVVAAALAVVYRFGPDRDTMDWRWIAFGSAAASILWVCASLLFSWAMSWLGTLDELYGAVGAMIGFMLWIWLSVTVVLIGAELDASGMEMEKDRGFTR</sequence>
<feature type="transmembrane region" description="Helical" evidence="6">
    <location>
        <begin position="251"/>
        <end position="276"/>
    </location>
</feature>
<feature type="transmembrane region" description="Helical" evidence="6">
    <location>
        <begin position="189"/>
        <end position="208"/>
    </location>
</feature>
<evidence type="ECO:0000256" key="4">
    <source>
        <dbReference type="ARBA" id="ARBA00022989"/>
    </source>
</evidence>
<evidence type="ECO:0000313" key="7">
    <source>
        <dbReference type="EMBL" id="GEO13700.1"/>
    </source>
</evidence>
<evidence type="ECO:0000313" key="8">
    <source>
        <dbReference type="Proteomes" id="UP000321085"/>
    </source>
</evidence>
<keyword evidence="5 6" id="KW-0472">Membrane</keyword>
<dbReference type="NCBIfam" id="TIGR00765">
    <property type="entry name" value="yihY_not_rbn"/>
    <property type="match status" value="1"/>
</dbReference>
<accession>A0A512BP23</accession>
<comment type="caution">
    <text evidence="7">The sequence shown here is derived from an EMBL/GenBank/DDBJ whole genome shotgun (WGS) entry which is preliminary data.</text>
</comment>
<keyword evidence="2" id="KW-1003">Cell membrane</keyword>
<dbReference type="PIRSF" id="PIRSF035875">
    <property type="entry name" value="RNase_BN"/>
    <property type="match status" value="1"/>
</dbReference>
<dbReference type="InterPro" id="IPR017039">
    <property type="entry name" value="Virul_fac_BrkB"/>
</dbReference>
<dbReference type="Proteomes" id="UP000321085">
    <property type="component" value="Unassembled WGS sequence"/>
</dbReference>
<keyword evidence="3 6" id="KW-0812">Transmembrane</keyword>
<dbReference type="RefSeq" id="WP_162815659.1">
    <property type="nucleotide sequence ID" value="NZ_BJYU01000015.1"/>
</dbReference>
<protein>
    <submittedName>
        <fullName evidence="7">Uncharacterized protein</fullName>
    </submittedName>
</protein>
<gene>
    <name evidence="7" type="ORF">MAE02_13960</name>
</gene>
<dbReference type="GO" id="GO:0005886">
    <property type="term" value="C:plasma membrane"/>
    <property type="evidence" value="ECO:0007669"/>
    <property type="project" value="UniProtKB-SubCell"/>
</dbReference>
<evidence type="ECO:0000256" key="3">
    <source>
        <dbReference type="ARBA" id="ARBA00022692"/>
    </source>
</evidence>
<feature type="transmembrane region" description="Helical" evidence="6">
    <location>
        <begin position="144"/>
        <end position="169"/>
    </location>
</feature>
<feature type="transmembrane region" description="Helical" evidence="6">
    <location>
        <begin position="220"/>
        <end position="245"/>
    </location>
</feature>
<dbReference type="PANTHER" id="PTHR30213">
    <property type="entry name" value="INNER MEMBRANE PROTEIN YHJD"/>
    <property type="match status" value="1"/>
</dbReference>
<name>A0A512BP23_9HYPH</name>
<evidence type="ECO:0000256" key="5">
    <source>
        <dbReference type="ARBA" id="ARBA00023136"/>
    </source>
</evidence>
<dbReference type="AlphaFoldDB" id="A0A512BP23"/>
<reference evidence="7 8" key="1">
    <citation type="submission" date="2019-07" db="EMBL/GenBank/DDBJ databases">
        <title>Whole genome shotgun sequence of Microvirga aerophila NBRC 106136.</title>
        <authorList>
            <person name="Hosoyama A."/>
            <person name="Uohara A."/>
            <person name="Ohji S."/>
            <person name="Ichikawa N."/>
        </authorList>
    </citation>
    <scope>NUCLEOTIDE SEQUENCE [LARGE SCALE GENOMIC DNA]</scope>
    <source>
        <strain evidence="7 8">NBRC 106136</strain>
    </source>
</reference>
<keyword evidence="8" id="KW-1185">Reference proteome</keyword>
<dbReference type="Pfam" id="PF03631">
    <property type="entry name" value="Virul_fac_BrkB"/>
    <property type="match status" value="1"/>
</dbReference>
<proteinExistence type="predicted"/>
<dbReference type="EMBL" id="BJYU01000015">
    <property type="protein sequence ID" value="GEO13700.1"/>
    <property type="molecule type" value="Genomic_DNA"/>
</dbReference>
<feature type="transmembrane region" description="Helical" evidence="6">
    <location>
        <begin position="34"/>
        <end position="60"/>
    </location>
</feature>
<keyword evidence="4 6" id="KW-1133">Transmembrane helix</keyword>
<evidence type="ECO:0000256" key="6">
    <source>
        <dbReference type="SAM" id="Phobius"/>
    </source>
</evidence>